<comment type="caution">
    <text evidence="1">The sequence shown here is derived from an EMBL/GenBank/DDBJ whole genome shotgun (WGS) entry which is preliminary data.</text>
</comment>
<protein>
    <submittedName>
        <fullName evidence="1">Uncharacterized protein</fullName>
    </submittedName>
</protein>
<dbReference type="EMBL" id="JAESDN010000005">
    <property type="protein sequence ID" value="KAG7050800.1"/>
    <property type="molecule type" value="Genomic_DNA"/>
</dbReference>
<accession>A0A9P7R5W9</accession>
<evidence type="ECO:0000313" key="1">
    <source>
        <dbReference type="EMBL" id="KAG7050800.1"/>
    </source>
</evidence>
<proteinExistence type="predicted"/>
<keyword evidence="2" id="KW-1185">Reference proteome</keyword>
<dbReference type="AlphaFoldDB" id="A0A9P7R5W9"/>
<name>A0A9P7R5W9_9PEZI</name>
<reference evidence="1" key="1">
    <citation type="submission" date="2021-05" db="EMBL/GenBank/DDBJ databases">
        <title>Comparative genomics of three Colletotrichum scovillei strains and genetic complementation revealed genes involved fungal growth and virulence on chili pepper.</title>
        <authorList>
            <person name="Hsieh D.-K."/>
            <person name="Chuang S.-C."/>
            <person name="Chen C.-Y."/>
            <person name="Chao Y.-T."/>
            <person name="Lu M.-Y.J."/>
            <person name="Lee M.-H."/>
            <person name="Shih M.-C."/>
        </authorList>
    </citation>
    <scope>NUCLEOTIDE SEQUENCE</scope>
    <source>
        <strain evidence="1">Coll-153</strain>
    </source>
</reference>
<dbReference type="Proteomes" id="UP000699042">
    <property type="component" value="Unassembled WGS sequence"/>
</dbReference>
<sequence length="54" mass="6075">MRKESVVSSLVARQISGLYSEVGSGFSNELHCLSLAGITLDPFFWQAFGWWRLP</sequence>
<organism evidence="1 2">
    <name type="scientific">Colletotrichum scovillei</name>
    <dbReference type="NCBI Taxonomy" id="1209932"/>
    <lineage>
        <taxon>Eukaryota</taxon>
        <taxon>Fungi</taxon>
        <taxon>Dikarya</taxon>
        <taxon>Ascomycota</taxon>
        <taxon>Pezizomycotina</taxon>
        <taxon>Sordariomycetes</taxon>
        <taxon>Hypocreomycetidae</taxon>
        <taxon>Glomerellales</taxon>
        <taxon>Glomerellaceae</taxon>
        <taxon>Colletotrichum</taxon>
        <taxon>Colletotrichum acutatum species complex</taxon>
    </lineage>
</organism>
<gene>
    <name evidence="1" type="ORF">JMJ77_013540</name>
</gene>
<evidence type="ECO:0000313" key="2">
    <source>
        <dbReference type="Proteomes" id="UP000699042"/>
    </source>
</evidence>